<comment type="caution">
    <text evidence="1">The sequence shown here is derived from an EMBL/GenBank/DDBJ whole genome shotgun (WGS) entry which is preliminary data.</text>
</comment>
<accession>A0A8H6HPN5</accession>
<keyword evidence="2" id="KW-1185">Reference proteome</keyword>
<evidence type="ECO:0000313" key="2">
    <source>
        <dbReference type="Proteomes" id="UP000521943"/>
    </source>
</evidence>
<organism evidence="1 2">
    <name type="scientific">Ephemerocybe angulata</name>
    <dbReference type="NCBI Taxonomy" id="980116"/>
    <lineage>
        <taxon>Eukaryota</taxon>
        <taxon>Fungi</taxon>
        <taxon>Dikarya</taxon>
        <taxon>Basidiomycota</taxon>
        <taxon>Agaricomycotina</taxon>
        <taxon>Agaricomycetes</taxon>
        <taxon>Agaricomycetidae</taxon>
        <taxon>Agaricales</taxon>
        <taxon>Agaricineae</taxon>
        <taxon>Psathyrellaceae</taxon>
        <taxon>Ephemerocybe</taxon>
    </lineage>
</organism>
<gene>
    <name evidence="1" type="ORF">DFP72DRAFT_1138344</name>
</gene>
<dbReference type="EMBL" id="JACGCI010000053">
    <property type="protein sequence ID" value="KAF6750913.1"/>
    <property type="molecule type" value="Genomic_DNA"/>
</dbReference>
<proteinExistence type="predicted"/>
<protein>
    <submittedName>
        <fullName evidence="1">Uncharacterized protein</fullName>
    </submittedName>
</protein>
<dbReference type="Proteomes" id="UP000521943">
    <property type="component" value="Unassembled WGS sequence"/>
</dbReference>
<sequence length="459" mass="50379">MWAYPPMAVHTRVGVVVIDSRCEHASDDRSTHCTGVSGLGLHDRTSVELVGGEHSRFTLTCRGRGTGPPTEVMASGAGVLCVQKPSLSCDGTQMRVHHPRNPEVHIHTYDGAQLVTLGNWQSSHGQTPQSIRPPLHTTVGFVLRISVCPPIIPDTSWEYPLKCTSSLYPSTLLVAAFFELAAFDAPAAVRRYASRYPYVMPPRPLLDVSIQFPHPLLSTVALMRQTTCMITVVVEVDKLVWVSVGPPHVRALVVVAPGAAVAVYHSARTCGQLTAYARTYAVVDAVLTVNREYRKETLSGDKFTDGSRLGEYAVGDAPALQYEYRGMLALSTAYKCLGSRLPVEYQLRQRLPLSTVPVGGVSIEDWTRRGLDSDRPRRVRYDESRSSSTVQVRGCVYPPTAHIPAGDEHTSAAVTRYARKMHSLRRCLHAPEKTSTCALPMRFECEGREHASPPVNEPS</sequence>
<dbReference type="AlphaFoldDB" id="A0A8H6HPN5"/>
<name>A0A8H6HPN5_9AGAR</name>
<reference evidence="1 2" key="1">
    <citation type="submission" date="2020-07" db="EMBL/GenBank/DDBJ databases">
        <title>Comparative genomics of pyrophilous fungi reveals a link between fire events and developmental genes.</title>
        <authorList>
            <consortium name="DOE Joint Genome Institute"/>
            <person name="Steindorff A.S."/>
            <person name="Carver A."/>
            <person name="Calhoun S."/>
            <person name="Stillman K."/>
            <person name="Liu H."/>
            <person name="Lipzen A."/>
            <person name="Pangilinan J."/>
            <person name="Labutti K."/>
            <person name="Bruns T.D."/>
            <person name="Grigoriev I.V."/>
        </authorList>
    </citation>
    <scope>NUCLEOTIDE SEQUENCE [LARGE SCALE GENOMIC DNA]</scope>
    <source>
        <strain evidence="1 2">CBS 144469</strain>
    </source>
</reference>
<evidence type="ECO:0000313" key="1">
    <source>
        <dbReference type="EMBL" id="KAF6750913.1"/>
    </source>
</evidence>